<feature type="region of interest" description="Disordered" evidence="1">
    <location>
        <begin position="1"/>
        <end position="33"/>
    </location>
</feature>
<organism evidence="2 3">
    <name type="scientific">Mycolicibacterium chlorophenolicum</name>
    <dbReference type="NCBI Taxonomy" id="37916"/>
    <lineage>
        <taxon>Bacteria</taxon>
        <taxon>Bacillati</taxon>
        <taxon>Actinomycetota</taxon>
        <taxon>Actinomycetes</taxon>
        <taxon>Mycobacteriales</taxon>
        <taxon>Mycobacteriaceae</taxon>
        <taxon>Mycolicibacterium</taxon>
    </lineage>
</organism>
<dbReference type="EMBL" id="JYNL01000064">
    <property type="protein sequence ID" value="KMO70552.1"/>
    <property type="molecule type" value="Genomic_DNA"/>
</dbReference>
<dbReference type="InterPro" id="IPR052718">
    <property type="entry name" value="NmrA-type_oxidoreductase"/>
</dbReference>
<dbReference type="PANTHER" id="PTHR47129:SF1">
    <property type="entry name" value="NMRA-LIKE DOMAIN-CONTAINING PROTEIN"/>
    <property type="match status" value="1"/>
</dbReference>
<name>A0A0J6VLZ8_9MYCO</name>
<dbReference type="PANTHER" id="PTHR47129">
    <property type="entry name" value="QUINONE OXIDOREDUCTASE 2"/>
    <property type="match status" value="1"/>
</dbReference>
<proteinExistence type="predicted"/>
<sequence>MTAPEHSIPLGINHRSRPQRGSTSCRPPGSVSQQWISLTPRKSPSWSIVTAISVISGSDPDRLAQHLLVIEAASPSTPVHKATEDALTYTIVRNTWYIENYLQSLGGPRRTGILAASTGDPVVAAATRKDLGEALVAVVVRESAHQDKRSRTISGS</sequence>
<dbReference type="PATRIC" id="fig|37916.4.peg.5452"/>
<accession>A0A0J6VLZ8</accession>
<protein>
    <submittedName>
        <fullName evidence="2">Uncharacterized protein</fullName>
    </submittedName>
</protein>
<gene>
    <name evidence="2" type="ORF">MCHLDSM_05444</name>
</gene>
<dbReference type="Proteomes" id="UP000036513">
    <property type="component" value="Unassembled WGS sequence"/>
</dbReference>
<keyword evidence="3" id="KW-1185">Reference proteome</keyword>
<evidence type="ECO:0000313" key="3">
    <source>
        <dbReference type="Proteomes" id="UP000036513"/>
    </source>
</evidence>
<comment type="caution">
    <text evidence="2">The sequence shown here is derived from an EMBL/GenBank/DDBJ whole genome shotgun (WGS) entry which is preliminary data.</text>
</comment>
<dbReference type="STRING" id="37916.MCHLDSM_05444"/>
<dbReference type="SUPFAM" id="SSF51735">
    <property type="entry name" value="NAD(P)-binding Rossmann-fold domains"/>
    <property type="match status" value="1"/>
</dbReference>
<evidence type="ECO:0000256" key="1">
    <source>
        <dbReference type="SAM" id="MobiDB-lite"/>
    </source>
</evidence>
<evidence type="ECO:0000313" key="2">
    <source>
        <dbReference type="EMBL" id="KMO70552.1"/>
    </source>
</evidence>
<dbReference type="RefSeq" id="WP_131722693.1">
    <property type="nucleotide sequence ID" value="NZ_JYNL01000064.1"/>
</dbReference>
<dbReference type="InterPro" id="IPR036291">
    <property type="entry name" value="NAD(P)-bd_dom_sf"/>
</dbReference>
<feature type="compositionally biased region" description="Polar residues" evidence="1">
    <location>
        <begin position="19"/>
        <end position="33"/>
    </location>
</feature>
<dbReference type="AlphaFoldDB" id="A0A0J6VLZ8"/>
<reference evidence="2 3" key="1">
    <citation type="journal article" date="2015" name="Genome Biol. Evol.">
        <title>Characterization of Three Mycobacterium spp. with Potential Use in Bioremediation by Genome Sequencing and Comparative Genomics.</title>
        <authorList>
            <person name="Das S."/>
            <person name="Pettersson B.M."/>
            <person name="Behra P.R."/>
            <person name="Ramesh M."/>
            <person name="Dasgupta S."/>
            <person name="Bhattacharya A."/>
            <person name="Kirsebom L.A."/>
        </authorList>
    </citation>
    <scope>NUCLEOTIDE SEQUENCE [LARGE SCALE GENOMIC DNA]</scope>
    <source>
        <strain evidence="2 3">DSM 43826</strain>
    </source>
</reference>